<evidence type="ECO:0000313" key="2">
    <source>
        <dbReference type="Proteomes" id="UP001454036"/>
    </source>
</evidence>
<dbReference type="Proteomes" id="UP001454036">
    <property type="component" value="Unassembled WGS sequence"/>
</dbReference>
<sequence length="90" mass="10346">MRGLFTSRAMSSLKFKHPFLFIQRKPSCNNNTNNEVAHVDKVSDGSNSLTKYDAYKEVQNLDFMKAAKILFSDPPKQKKFGCYFILDFVS</sequence>
<dbReference type="PANTHER" id="PTHR36339">
    <property type="entry name" value="F23A5.5"/>
    <property type="match status" value="1"/>
</dbReference>
<dbReference type="PANTHER" id="PTHR36339:SF2">
    <property type="entry name" value="F23A5.5"/>
    <property type="match status" value="1"/>
</dbReference>
<accession>A0AAV3Q2E7</accession>
<reference evidence="1 2" key="1">
    <citation type="submission" date="2024-01" db="EMBL/GenBank/DDBJ databases">
        <title>The complete chloroplast genome sequence of Lithospermum erythrorhizon: insights into the phylogenetic relationship among Boraginaceae species and the maternal lineages of purple gromwells.</title>
        <authorList>
            <person name="Okada T."/>
            <person name="Watanabe K."/>
        </authorList>
    </citation>
    <scope>NUCLEOTIDE SEQUENCE [LARGE SCALE GENOMIC DNA]</scope>
</reference>
<name>A0AAV3Q2E7_LITER</name>
<keyword evidence="2" id="KW-1185">Reference proteome</keyword>
<dbReference type="EMBL" id="BAABME010003027">
    <property type="protein sequence ID" value="GAA0157101.1"/>
    <property type="molecule type" value="Genomic_DNA"/>
</dbReference>
<gene>
    <name evidence="1" type="ORF">LIER_14439</name>
</gene>
<dbReference type="AlphaFoldDB" id="A0AAV3Q2E7"/>
<protein>
    <submittedName>
        <fullName evidence="1">Uncharacterized protein</fullName>
    </submittedName>
</protein>
<organism evidence="1 2">
    <name type="scientific">Lithospermum erythrorhizon</name>
    <name type="common">Purple gromwell</name>
    <name type="synonym">Lithospermum officinale var. erythrorhizon</name>
    <dbReference type="NCBI Taxonomy" id="34254"/>
    <lineage>
        <taxon>Eukaryota</taxon>
        <taxon>Viridiplantae</taxon>
        <taxon>Streptophyta</taxon>
        <taxon>Embryophyta</taxon>
        <taxon>Tracheophyta</taxon>
        <taxon>Spermatophyta</taxon>
        <taxon>Magnoliopsida</taxon>
        <taxon>eudicotyledons</taxon>
        <taxon>Gunneridae</taxon>
        <taxon>Pentapetalae</taxon>
        <taxon>asterids</taxon>
        <taxon>lamiids</taxon>
        <taxon>Boraginales</taxon>
        <taxon>Boraginaceae</taxon>
        <taxon>Boraginoideae</taxon>
        <taxon>Lithospermeae</taxon>
        <taxon>Lithospermum</taxon>
    </lineage>
</organism>
<evidence type="ECO:0000313" key="1">
    <source>
        <dbReference type="EMBL" id="GAA0157101.1"/>
    </source>
</evidence>
<proteinExistence type="predicted"/>
<comment type="caution">
    <text evidence="1">The sequence shown here is derived from an EMBL/GenBank/DDBJ whole genome shotgun (WGS) entry which is preliminary data.</text>
</comment>